<dbReference type="Pfam" id="PF00156">
    <property type="entry name" value="Pribosyltran"/>
    <property type="match status" value="1"/>
</dbReference>
<dbReference type="GO" id="GO:0004044">
    <property type="term" value="F:amidophosphoribosyltransferase activity"/>
    <property type="evidence" value="ECO:0007669"/>
    <property type="project" value="UniProtKB-UniRule"/>
</dbReference>
<comment type="caution">
    <text evidence="12">The sequence shown here is derived from an EMBL/GenBank/DDBJ whole genome shotgun (WGS) entry which is preliminary data.</text>
</comment>
<evidence type="ECO:0000313" key="12">
    <source>
        <dbReference type="EMBL" id="PIR83631.1"/>
    </source>
</evidence>
<dbReference type="InterPro" id="IPR029057">
    <property type="entry name" value="PRTase-like"/>
</dbReference>
<dbReference type="InterPro" id="IPR000836">
    <property type="entry name" value="PRTase_dom"/>
</dbReference>
<proteinExistence type="inferred from homology"/>
<dbReference type="InterPro" id="IPR017932">
    <property type="entry name" value="GATase_2_dom"/>
</dbReference>
<comment type="similarity">
    <text evidence="2 7 8">In the C-terminal section; belongs to the purine/pyrimidine phosphoribosyltransferase family.</text>
</comment>
<feature type="binding site" evidence="7 10">
    <location>
        <position position="317"/>
    </location>
    <ligand>
        <name>Mg(2+)</name>
        <dbReference type="ChEBI" id="CHEBI:18420"/>
    </ligand>
</feature>
<comment type="catalytic activity">
    <reaction evidence="7 8">
        <text>5-phospho-beta-D-ribosylamine + L-glutamate + diphosphate = 5-phospho-alpha-D-ribose 1-diphosphate + L-glutamine + H2O</text>
        <dbReference type="Rhea" id="RHEA:14905"/>
        <dbReference type="ChEBI" id="CHEBI:15377"/>
        <dbReference type="ChEBI" id="CHEBI:29985"/>
        <dbReference type="ChEBI" id="CHEBI:33019"/>
        <dbReference type="ChEBI" id="CHEBI:58017"/>
        <dbReference type="ChEBI" id="CHEBI:58359"/>
        <dbReference type="ChEBI" id="CHEBI:58681"/>
        <dbReference type="EC" id="2.4.2.14"/>
    </reaction>
</comment>
<protein>
    <recommendedName>
        <fullName evidence="7">Amidophosphoribosyltransferase</fullName>
        <shortName evidence="7">ATase</shortName>
        <ecNumber evidence="7">2.4.2.14</ecNumber>
    </recommendedName>
    <alternativeName>
        <fullName evidence="7">Glutamine phosphoribosylpyrophosphate amidotransferase</fullName>
        <shortName evidence="7">GPATase</shortName>
    </alternativeName>
</protein>
<accession>A0A2H0UB45</accession>
<gene>
    <name evidence="7 12" type="primary">purF</name>
    <name evidence="12" type="ORF">COU18_03030</name>
</gene>
<sequence>MPTLGEKCAVFGVYGKGLEVARLTFFGLFALQHRGQESSGIATANGETIALHKGMGLVSQVFNDDLIKSLTGHIAIGHNRYSTTGGSHVKHAQPMLAAGAASLTTTVYDDPHPSLNDSVSLSSAPQDGAIALVHNGNLPTTTELEEFLRSKKIDPSKFNDSRMIVEAIAARMREGADLTLAIKDVYPLMTGAFSILITSRDTLVAIRDHCGIRPLSVATLNGGYIIASETCAYSPIGAKYLRDIAPGEMLVIDAGGMRSEQIAKPNPKLDIFEFVYFARPDSELLGKSVYEVRRNFGVQLAKEYPVEADVVIPVPETAVASAIGYAQTLGIPFEMGLTKNRYIHRTFITPEQHVREQGVKAKLTAMPEVLAGKRVVVFDDSIVRGTTSRQIVKMIFEAGAKEVHFLVASPPVKYPDFYGIDTPKQESLIAATKSVEEIEKYLGATSLRFLSYEGMIKATGISEDQFCTSCFTGVYPIDIKERAKEVQKK</sequence>
<evidence type="ECO:0000259" key="11">
    <source>
        <dbReference type="PROSITE" id="PS51278"/>
    </source>
</evidence>
<comment type="caution">
    <text evidence="7">Lacks conserved residue(s) required for the propagation of feature annotation.</text>
</comment>
<dbReference type="InterPro" id="IPR005854">
    <property type="entry name" value="PurF"/>
</dbReference>
<keyword evidence="7 10" id="KW-0479">Metal-binding</keyword>
<organism evidence="12 13">
    <name type="scientific">Candidatus Kaiserbacteria bacterium CG10_big_fil_rev_8_21_14_0_10_51_14</name>
    <dbReference type="NCBI Taxonomy" id="1974610"/>
    <lineage>
        <taxon>Bacteria</taxon>
        <taxon>Candidatus Kaiseribacteriota</taxon>
    </lineage>
</organism>
<evidence type="ECO:0000256" key="4">
    <source>
        <dbReference type="ARBA" id="ARBA00022679"/>
    </source>
</evidence>
<evidence type="ECO:0000256" key="3">
    <source>
        <dbReference type="ARBA" id="ARBA00022676"/>
    </source>
</evidence>
<evidence type="ECO:0000256" key="9">
    <source>
        <dbReference type="PIRSR" id="PIRSR000485-1"/>
    </source>
</evidence>
<evidence type="ECO:0000256" key="5">
    <source>
        <dbReference type="ARBA" id="ARBA00022755"/>
    </source>
</evidence>
<dbReference type="NCBIfam" id="TIGR01134">
    <property type="entry name" value="purF"/>
    <property type="match status" value="1"/>
</dbReference>
<dbReference type="PROSITE" id="PS51278">
    <property type="entry name" value="GATASE_TYPE_2"/>
    <property type="match status" value="1"/>
</dbReference>
<dbReference type="SUPFAM" id="SSF56235">
    <property type="entry name" value="N-terminal nucleophile aminohydrolases (Ntn hydrolases)"/>
    <property type="match status" value="1"/>
</dbReference>
<dbReference type="UniPathway" id="UPA00074">
    <property type="reaction ID" value="UER00124"/>
</dbReference>
<evidence type="ECO:0000256" key="6">
    <source>
        <dbReference type="ARBA" id="ARBA00022962"/>
    </source>
</evidence>
<comment type="function">
    <text evidence="7">Catalyzes the formation of phosphoribosylamine from phosphoribosylpyrophosphate (PRPP) and glutamine.</text>
</comment>
<evidence type="ECO:0000256" key="10">
    <source>
        <dbReference type="PIRSR" id="PIRSR000485-2"/>
    </source>
</evidence>
<evidence type="ECO:0000256" key="8">
    <source>
        <dbReference type="PIRNR" id="PIRNR000485"/>
    </source>
</evidence>
<dbReference type="HAMAP" id="MF_01931">
    <property type="entry name" value="PurF"/>
    <property type="match status" value="1"/>
</dbReference>
<comment type="cofactor">
    <cofactor evidence="7 10">
        <name>Mg(2+)</name>
        <dbReference type="ChEBI" id="CHEBI:18420"/>
    </cofactor>
    <text evidence="7 10">Binds 1 Mg(2+) ion per subunit.</text>
</comment>
<dbReference type="GO" id="GO:0000287">
    <property type="term" value="F:magnesium ion binding"/>
    <property type="evidence" value="ECO:0007669"/>
    <property type="project" value="UniProtKB-UniRule"/>
</dbReference>
<keyword evidence="5 7" id="KW-0658">Purine biosynthesis</keyword>
<keyword evidence="7 10" id="KW-0460">Magnesium</keyword>
<evidence type="ECO:0000256" key="7">
    <source>
        <dbReference type="HAMAP-Rule" id="MF_01931"/>
    </source>
</evidence>
<dbReference type="GO" id="GO:0006189">
    <property type="term" value="P:'de novo' IMP biosynthetic process"/>
    <property type="evidence" value="ECO:0007669"/>
    <property type="project" value="UniProtKB-UniRule"/>
</dbReference>
<dbReference type="Gene3D" id="3.40.50.2020">
    <property type="match status" value="1"/>
</dbReference>
<feature type="binding site" evidence="7 10">
    <location>
        <position position="379"/>
    </location>
    <ligand>
        <name>Mg(2+)</name>
        <dbReference type="ChEBI" id="CHEBI:18420"/>
    </ligand>
</feature>
<dbReference type="EMBL" id="PFBK01000008">
    <property type="protein sequence ID" value="PIR83631.1"/>
    <property type="molecule type" value="Genomic_DNA"/>
</dbReference>
<reference evidence="13" key="1">
    <citation type="submission" date="2017-09" db="EMBL/GenBank/DDBJ databases">
        <title>Depth-based differentiation of microbial function through sediment-hosted aquifers and enrichment of novel symbionts in the deep terrestrial subsurface.</title>
        <authorList>
            <person name="Probst A.J."/>
            <person name="Ladd B."/>
            <person name="Jarett J.K."/>
            <person name="Geller-Mcgrath D.E."/>
            <person name="Sieber C.M.K."/>
            <person name="Emerson J.B."/>
            <person name="Anantharaman K."/>
            <person name="Thomas B.C."/>
            <person name="Malmstrom R."/>
            <person name="Stieglmeier M."/>
            <person name="Klingl A."/>
            <person name="Woyke T."/>
            <person name="Ryan C.M."/>
            <person name="Banfield J.F."/>
        </authorList>
    </citation>
    <scope>NUCLEOTIDE SEQUENCE [LARGE SCALE GENOMIC DNA]</scope>
</reference>
<feature type="active site" description="Nucleophile" evidence="7 9">
    <location>
        <position position="8"/>
    </location>
</feature>
<dbReference type="PIRSF" id="PIRSF000485">
    <property type="entry name" value="Amd_phspho_trans"/>
    <property type="match status" value="1"/>
</dbReference>
<dbReference type="Gene3D" id="3.60.20.10">
    <property type="entry name" value="Glutamine Phosphoribosylpyrophosphate, subunit 1, domain 1"/>
    <property type="match status" value="1"/>
</dbReference>
<evidence type="ECO:0000313" key="13">
    <source>
        <dbReference type="Proteomes" id="UP000231192"/>
    </source>
</evidence>
<feature type="binding site" evidence="7 10">
    <location>
        <position position="380"/>
    </location>
    <ligand>
        <name>Mg(2+)</name>
        <dbReference type="ChEBI" id="CHEBI:18420"/>
    </ligand>
</feature>
<dbReference type="SUPFAM" id="SSF53271">
    <property type="entry name" value="PRTase-like"/>
    <property type="match status" value="1"/>
</dbReference>
<dbReference type="AlphaFoldDB" id="A0A2H0UB45"/>
<dbReference type="InterPro" id="IPR029055">
    <property type="entry name" value="Ntn_hydrolases_N"/>
</dbReference>
<feature type="domain" description="Glutamine amidotransferase type-2" evidence="11">
    <location>
        <begin position="8"/>
        <end position="255"/>
    </location>
</feature>
<keyword evidence="3 7" id="KW-0328">Glycosyltransferase</keyword>
<dbReference type="Proteomes" id="UP000231192">
    <property type="component" value="Unassembled WGS sequence"/>
</dbReference>
<dbReference type="PANTHER" id="PTHR11907">
    <property type="entry name" value="AMIDOPHOSPHORIBOSYLTRANSFERASE"/>
    <property type="match status" value="1"/>
</dbReference>
<evidence type="ECO:0000256" key="1">
    <source>
        <dbReference type="ARBA" id="ARBA00005209"/>
    </source>
</evidence>
<dbReference type="Pfam" id="PF13537">
    <property type="entry name" value="GATase_7"/>
    <property type="match status" value="1"/>
</dbReference>
<keyword evidence="4 7" id="KW-0808">Transferase</keyword>
<dbReference type="EC" id="2.4.2.14" evidence="7"/>
<comment type="pathway">
    <text evidence="1 7 8">Purine metabolism; IMP biosynthesis via de novo pathway; N(1)-(5-phospho-D-ribosyl)glycinamide from 5-phospho-alpha-D-ribose 1-diphosphate: step 1/2.</text>
</comment>
<evidence type="ECO:0000256" key="2">
    <source>
        <dbReference type="ARBA" id="ARBA00010138"/>
    </source>
</evidence>
<keyword evidence="6 7" id="KW-0315">Glutamine amidotransferase</keyword>
<dbReference type="GO" id="GO:0009113">
    <property type="term" value="P:purine nucleobase biosynthetic process"/>
    <property type="evidence" value="ECO:0007669"/>
    <property type="project" value="UniProtKB-UniRule"/>
</dbReference>
<name>A0A2H0UB45_9BACT</name>
<dbReference type="CDD" id="cd06223">
    <property type="entry name" value="PRTases_typeI"/>
    <property type="match status" value="1"/>
</dbReference>